<proteinExistence type="predicted"/>
<dbReference type="AlphaFoldDB" id="A0A0F9DDJ7"/>
<reference evidence="1" key="1">
    <citation type="journal article" date="2015" name="Nature">
        <title>Complex archaea that bridge the gap between prokaryotes and eukaryotes.</title>
        <authorList>
            <person name="Spang A."/>
            <person name="Saw J.H."/>
            <person name="Jorgensen S.L."/>
            <person name="Zaremba-Niedzwiedzka K."/>
            <person name="Martijn J."/>
            <person name="Lind A.E."/>
            <person name="van Eijk R."/>
            <person name="Schleper C."/>
            <person name="Guy L."/>
            <person name="Ettema T.J."/>
        </authorList>
    </citation>
    <scope>NUCLEOTIDE SEQUENCE</scope>
</reference>
<sequence>MGLNFGSNMFERNINEALTDRNALAGDWTRLVDEGTLTITTSVASGENTIYTIPGGKSFYLFGVSCSSTATNVTVTFQVRNPSSTVVYKLECGDNGSGQGSLLPHLELSFAIPIKFPAGYFFQSGIGVNGGTVSYYGYEIDE</sequence>
<evidence type="ECO:0000313" key="1">
    <source>
        <dbReference type="EMBL" id="KKL10083.1"/>
    </source>
</evidence>
<protein>
    <submittedName>
        <fullName evidence="1">Uncharacterized protein</fullName>
    </submittedName>
</protein>
<dbReference type="EMBL" id="LAZR01042206">
    <property type="protein sequence ID" value="KKL10083.1"/>
    <property type="molecule type" value="Genomic_DNA"/>
</dbReference>
<organism evidence="1">
    <name type="scientific">marine sediment metagenome</name>
    <dbReference type="NCBI Taxonomy" id="412755"/>
    <lineage>
        <taxon>unclassified sequences</taxon>
        <taxon>metagenomes</taxon>
        <taxon>ecological metagenomes</taxon>
    </lineage>
</organism>
<name>A0A0F9DDJ7_9ZZZZ</name>
<gene>
    <name evidence="1" type="ORF">LCGC14_2559390</name>
</gene>
<accession>A0A0F9DDJ7</accession>
<comment type="caution">
    <text evidence="1">The sequence shown here is derived from an EMBL/GenBank/DDBJ whole genome shotgun (WGS) entry which is preliminary data.</text>
</comment>